<protein>
    <submittedName>
        <fullName evidence="1">Uncharacterized protein</fullName>
    </submittedName>
</protein>
<name>A0AA39ZKG2_9PEZI</name>
<dbReference type="Proteomes" id="UP001174997">
    <property type="component" value="Unassembled WGS sequence"/>
</dbReference>
<accession>A0AA39ZKG2</accession>
<sequence length="288" mass="31789">MTTLRRKKHYFLTPVPETPPDGPIQLGSIISHPELAFEPVNRHPVSPDSRGEKVYVNTSTPHTVTVGKTKSQNLGLFAELPSIINSVLGYEWATSDTETWAFRELHTIWFTPSIEYIHQSLADAQVQQFVRDNKSWLGGINLYMVTGIKVAYGASMLSEFARLYGFNGTLGMDLSAVGAPISVGPETGLEKSSILSASFNSVDPVVFAFRLRRIKIRASGKFKHADYTKDALLGIKDQDNEVISFGTDGLEDEDVTGLEFDLENGEVLDDARVDEEERGSSFSYCTSA</sequence>
<evidence type="ECO:0000313" key="1">
    <source>
        <dbReference type="EMBL" id="KAK0672727.1"/>
    </source>
</evidence>
<dbReference type="EMBL" id="JAULSY010000011">
    <property type="protein sequence ID" value="KAK0672727.1"/>
    <property type="molecule type" value="Genomic_DNA"/>
</dbReference>
<organism evidence="1 2">
    <name type="scientific">Cercophora samala</name>
    <dbReference type="NCBI Taxonomy" id="330535"/>
    <lineage>
        <taxon>Eukaryota</taxon>
        <taxon>Fungi</taxon>
        <taxon>Dikarya</taxon>
        <taxon>Ascomycota</taxon>
        <taxon>Pezizomycotina</taxon>
        <taxon>Sordariomycetes</taxon>
        <taxon>Sordariomycetidae</taxon>
        <taxon>Sordariales</taxon>
        <taxon>Lasiosphaeriaceae</taxon>
        <taxon>Cercophora</taxon>
    </lineage>
</organism>
<gene>
    <name evidence="1" type="ORF">QBC41DRAFT_13984</name>
</gene>
<keyword evidence="2" id="KW-1185">Reference proteome</keyword>
<reference evidence="1" key="1">
    <citation type="submission" date="2023-06" db="EMBL/GenBank/DDBJ databases">
        <title>Genome-scale phylogeny and comparative genomics of the fungal order Sordariales.</title>
        <authorList>
            <consortium name="Lawrence Berkeley National Laboratory"/>
            <person name="Hensen N."/>
            <person name="Bonometti L."/>
            <person name="Westerberg I."/>
            <person name="Brannstrom I.O."/>
            <person name="Guillou S."/>
            <person name="Cros-Aarteil S."/>
            <person name="Calhoun S."/>
            <person name="Haridas S."/>
            <person name="Kuo A."/>
            <person name="Mondo S."/>
            <person name="Pangilinan J."/>
            <person name="Riley R."/>
            <person name="Labutti K."/>
            <person name="Andreopoulos B."/>
            <person name="Lipzen A."/>
            <person name="Chen C."/>
            <person name="Yanf M."/>
            <person name="Daum C."/>
            <person name="Ng V."/>
            <person name="Clum A."/>
            <person name="Steindorff A."/>
            <person name="Ohm R."/>
            <person name="Martin F."/>
            <person name="Silar P."/>
            <person name="Natvig D."/>
            <person name="Lalanne C."/>
            <person name="Gautier V."/>
            <person name="Ament-Velasquez S.L."/>
            <person name="Kruys A."/>
            <person name="Hutchinson M.I."/>
            <person name="Powell A.J."/>
            <person name="Barry K."/>
            <person name="Miller A.N."/>
            <person name="Grigoriev I.V."/>
            <person name="Debuchy R."/>
            <person name="Gladieux P."/>
            <person name="Thoren M.H."/>
            <person name="Johannesson H."/>
        </authorList>
    </citation>
    <scope>NUCLEOTIDE SEQUENCE</scope>
    <source>
        <strain evidence="1">CBS 307.81</strain>
    </source>
</reference>
<comment type="caution">
    <text evidence="1">The sequence shown here is derived from an EMBL/GenBank/DDBJ whole genome shotgun (WGS) entry which is preliminary data.</text>
</comment>
<proteinExistence type="predicted"/>
<dbReference type="AlphaFoldDB" id="A0AA39ZKG2"/>
<evidence type="ECO:0000313" key="2">
    <source>
        <dbReference type="Proteomes" id="UP001174997"/>
    </source>
</evidence>